<evidence type="ECO:0000313" key="2">
    <source>
        <dbReference type="EMBL" id="KAJ1150581.1"/>
    </source>
</evidence>
<dbReference type="Proteomes" id="UP001066276">
    <property type="component" value="Chromosome 5"/>
</dbReference>
<dbReference type="EMBL" id="JANPWB010000009">
    <property type="protein sequence ID" value="KAJ1150581.1"/>
    <property type="molecule type" value="Genomic_DNA"/>
</dbReference>
<comment type="caution">
    <text evidence="2">The sequence shown here is derived from an EMBL/GenBank/DDBJ whole genome shotgun (WGS) entry which is preliminary data.</text>
</comment>
<evidence type="ECO:0000256" key="1">
    <source>
        <dbReference type="SAM" id="MobiDB-lite"/>
    </source>
</evidence>
<dbReference type="AlphaFoldDB" id="A0AAV7RGL1"/>
<keyword evidence="3" id="KW-1185">Reference proteome</keyword>
<evidence type="ECO:0000313" key="3">
    <source>
        <dbReference type="Proteomes" id="UP001066276"/>
    </source>
</evidence>
<organism evidence="2 3">
    <name type="scientific">Pleurodeles waltl</name>
    <name type="common">Iberian ribbed newt</name>
    <dbReference type="NCBI Taxonomy" id="8319"/>
    <lineage>
        <taxon>Eukaryota</taxon>
        <taxon>Metazoa</taxon>
        <taxon>Chordata</taxon>
        <taxon>Craniata</taxon>
        <taxon>Vertebrata</taxon>
        <taxon>Euteleostomi</taxon>
        <taxon>Amphibia</taxon>
        <taxon>Batrachia</taxon>
        <taxon>Caudata</taxon>
        <taxon>Salamandroidea</taxon>
        <taxon>Salamandridae</taxon>
        <taxon>Pleurodelinae</taxon>
        <taxon>Pleurodeles</taxon>
    </lineage>
</organism>
<feature type="region of interest" description="Disordered" evidence="1">
    <location>
        <begin position="83"/>
        <end position="121"/>
    </location>
</feature>
<protein>
    <submittedName>
        <fullName evidence="2">Uncharacterized protein</fullName>
    </submittedName>
</protein>
<accession>A0AAV7RGL1</accession>
<gene>
    <name evidence="2" type="ORF">NDU88_003371</name>
</gene>
<sequence length="121" mass="13512">MYVLRGSVIEGLRDSAPCLTGGDPRPCLPTYRKRRKGKVSRVAPCLTGGDPLPCLPTYRKRRKGKVSRGRSLIPEIRVRVTDAGPRSSWQPETLFARPREQRHSEMGAASPDSRLQYAIPL</sequence>
<reference evidence="2" key="1">
    <citation type="journal article" date="2022" name="bioRxiv">
        <title>Sequencing and chromosome-scale assembly of the giantPleurodeles waltlgenome.</title>
        <authorList>
            <person name="Brown T."/>
            <person name="Elewa A."/>
            <person name="Iarovenko S."/>
            <person name="Subramanian E."/>
            <person name="Araus A.J."/>
            <person name="Petzold A."/>
            <person name="Susuki M."/>
            <person name="Suzuki K.-i.T."/>
            <person name="Hayashi T."/>
            <person name="Toyoda A."/>
            <person name="Oliveira C."/>
            <person name="Osipova E."/>
            <person name="Leigh N.D."/>
            <person name="Simon A."/>
            <person name="Yun M.H."/>
        </authorList>
    </citation>
    <scope>NUCLEOTIDE SEQUENCE</scope>
    <source>
        <strain evidence="2">20211129_DDA</strain>
        <tissue evidence="2">Liver</tissue>
    </source>
</reference>
<name>A0AAV7RGL1_PLEWA</name>
<proteinExistence type="predicted"/>